<dbReference type="InterPro" id="IPR049450">
    <property type="entry name" value="ACOT8-like_C"/>
</dbReference>
<evidence type="ECO:0000259" key="2">
    <source>
        <dbReference type="Pfam" id="PF20789"/>
    </source>
</evidence>
<feature type="domain" description="Acyl-CoA thioesterase-like C-terminal" evidence="2">
    <location>
        <begin position="130"/>
        <end position="259"/>
    </location>
</feature>
<dbReference type="InterPro" id="IPR049449">
    <property type="entry name" value="TesB_ACOT8-like_N"/>
</dbReference>
<feature type="domain" description="Acyl-CoA thioesterase-like N-terminal HotDog" evidence="1">
    <location>
        <begin position="25"/>
        <end position="106"/>
    </location>
</feature>
<keyword evidence="4" id="KW-1185">Reference proteome</keyword>
<dbReference type="PANTHER" id="PTHR38110">
    <property type="entry name" value="CHROMOSOME 23, WHOLE GENOME SHOTGUN SEQUENCE"/>
    <property type="match status" value="1"/>
</dbReference>
<dbReference type="EMBL" id="JACHIV010000001">
    <property type="protein sequence ID" value="MBB5066926.1"/>
    <property type="molecule type" value="Genomic_DNA"/>
</dbReference>
<gene>
    <name evidence="3" type="ORF">BJ969_000014</name>
</gene>
<organism evidence="3 4">
    <name type="scientific">Saccharopolyspora gloriosae</name>
    <dbReference type="NCBI Taxonomy" id="455344"/>
    <lineage>
        <taxon>Bacteria</taxon>
        <taxon>Bacillati</taxon>
        <taxon>Actinomycetota</taxon>
        <taxon>Actinomycetes</taxon>
        <taxon>Pseudonocardiales</taxon>
        <taxon>Pseudonocardiaceae</taxon>
        <taxon>Saccharopolyspora</taxon>
    </lineage>
</organism>
<protein>
    <submittedName>
        <fullName evidence="3">Acyl-CoA thioesterase</fullName>
    </submittedName>
</protein>
<accession>A0A840N4M2</accession>
<dbReference type="InterPro" id="IPR029069">
    <property type="entry name" value="HotDog_dom_sf"/>
</dbReference>
<reference evidence="3 4" key="1">
    <citation type="submission" date="2020-08" db="EMBL/GenBank/DDBJ databases">
        <title>Sequencing the genomes of 1000 actinobacteria strains.</title>
        <authorList>
            <person name="Klenk H.-P."/>
        </authorList>
    </citation>
    <scope>NUCLEOTIDE SEQUENCE [LARGE SCALE GENOMIC DNA]</scope>
    <source>
        <strain evidence="3 4">DSM 45582</strain>
    </source>
</reference>
<dbReference type="Pfam" id="PF13622">
    <property type="entry name" value="4HBT_3"/>
    <property type="match status" value="1"/>
</dbReference>
<dbReference type="PANTHER" id="PTHR38110:SF1">
    <property type="entry name" value="THIOESTERASE DOMAIN-CONTAINING PROTEIN"/>
    <property type="match status" value="1"/>
</dbReference>
<dbReference type="Pfam" id="PF20789">
    <property type="entry name" value="4HBT_3C"/>
    <property type="match status" value="1"/>
</dbReference>
<dbReference type="InterPro" id="IPR042171">
    <property type="entry name" value="Acyl-CoA_hotdog"/>
</dbReference>
<proteinExistence type="predicted"/>
<name>A0A840N4M2_9PSEU</name>
<evidence type="ECO:0000313" key="4">
    <source>
        <dbReference type="Proteomes" id="UP000580474"/>
    </source>
</evidence>
<evidence type="ECO:0000313" key="3">
    <source>
        <dbReference type="EMBL" id="MBB5066926.1"/>
    </source>
</evidence>
<sequence>MNDTPFLDTLAVRPLGDGTFVADLHQDWAVGDRPHGGYLLALLSRAAVGETSLDPLSVSAQYLRSPKVGPVLLRTERLKAGRTVTVVRAVLEQAGQVCVDATITLGEIPDEPPTWSDLPDMPVNPPPDAVDLGSSDAGGPNGLARACDMRLDPRGAGFLRGSTSEPLRLRMWARPHQGQPDLLFGLIAGDLTMPVTFNLGRFGWSPTVQLTALLRARPANGWFRLVVESKAVHGPWFDEDTLVIDSTGRLVCQARQLALSAK</sequence>
<dbReference type="RefSeq" id="WP_343071152.1">
    <property type="nucleotide sequence ID" value="NZ_JACHIV010000001.1"/>
</dbReference>
<dbReference type="Gene3D" id="2.40.160.210">
    <property type="entry name" value="Acyl-CoA thioesterase, double hotdog domain"/>
    <property type="match status" value="1"/>
</dbReference>
<comment type="caution">
    <text evidence="3">The sequence shown here is derived from an EMBL/GenBank/DDBJ whole genome shotgun (WGS) entry which is preliminary data.</text>
</comment>
<dbReference type="Proteomes" id="UP000580474">
    <property type="component" value="Unassembled WGS sequence"/>
</dbReference>
<dbReference type="InterPro" id="IPR052389">
    <property type="entry name" value="Sec_Metab_Biosynth-Assoc"/>
</dbReference>
<dbReference type="SUPFAM" id="SSF54637">
    <property type="entry name" value="Thioesterase/thiol ester dehydrase-isomerase"/>
    <property type="match status" value="2"/>
</dbReference>
<evidence type="ECO:0000259" key="1">
    <source>
        <dbReference type="Pfam" id="PF13622"/>
    </source>
</evidence>
<dbReference type="AlphaFoldDB" id="A0A840N4M2"/>